<dbReference type="Proteomes" id="UP001237642">
    <property type="component" value="Unassembled WGS sequence"/>
</dbReference>
<evidence type="ECO:0000259" key="3">
    <source>
        <dbReference type="Pfam" id="PF14372"/>
    </source>
</evidence>
<gene>
    <name evidence="4" type="ORF">POM88_023264</name>
</gene>
<reference evidence="4" key="2">
    <citation type="submission" date="2023-05" db="EMBL/GenBank/DDBJ databases">
        <authorList>
            <person name="Schelkunov M.I."/>
        </authorList>
    </citation>
    <scope>NUCLEOTIDE SEQUENCE</scope>
    <source>
        <strain evidence="4">Hsosn_3</strain>
        <tissue evidence="4">Leaf</tissue>
    </source>
</reference>
<dbReference type="GO" id="GO:0046983">
    <property type="term" value="F:protein dimerization activity"/>
    <property type="evidence" value="ECO:0007669"/>
    <property type="project" value="InterPro"/>
</dbReference>
<protein>
    <recommendedName>
        <fullName evidence="6">Transposase</fullName>
    </recommendedName>
</protein>
<feature type="compositionally biased region" description="Basic and acidic residues" evidence="1">
    <location>
        <begin position="445"/>
        <end position="456"/>
    </location>
</feature>
<feature type="compositionally biased region" description="Acidic residues" evidence="1">
    <location>
        <begin position="460"/>
        <end position="469"/>
    </location>
</feature>
<dbReference type="InterPro" id="IPR012337">
    <property type="entry name" value="RNaseH-like_sf"/>
</dbReference>
<dbReference type="SUPFAM" id="SSF53098">
    <property type="entry name" value="Ribonuclease H-like"/>
    <property type="match status" value="1"/>
</dbReference>
<dbReference type="PANTHER" id="PTHR23272">
    <property type="entry name" value="BED FINGER-RELATED"/>
    <property type="match status" value="1"/>
</dbReference>
<proteinExistence type="predicted"/>
<sequence>MKRPKIIQYKVNLDSCLFRVFLCCFVPKSDMDKGKCKIGQTNRITGYYHKSTVCNNEAGCDVDKAYEAMGMIMCRAEQMTIGAAKQLMTGLNPNIPFSRGELKRGCLKVYKEEKAKVIQIMENLDSRIAFSMDLLRLDTYGLRRPKPEDSYEQDIFDHMCLRAHFIDDNWKPKSWVLYYGDIDDIMDTGYGKTILKSISDLRIESKISTVTRGYYNWYTDMIEAVEDLVKEKKTLQIRCEPFKINCCSNLFGKMVEAAFEDVHDAVWKIMTTKNFMYWHLTFIRLQGAIKAEADGEFQELFGTDFVDPPTEEEWTKLKYICRLVDYIYNTAEVLFHTKNPTASLYLHNLCELQASLRKESVSPDRLSIITDLLKKFDEYWNDMFLVLAIATVLDPRCKMKYIEFSSLKYEDNSRNTQVTSVLEAIREIYDDYKMHTIESQTSKPSDSKPSDLEPSKSDSNSEELSPDSEELPRHTLERLQNCNFGFNCLDEYNEFLKPRNQPPKSELELYFDEPVLPWSKDFDLMSWWRTESPKYPILSKMARDFLAIPFSLVSSYQAYYYRDARAADTSLAFMGADLLNALVCTRSYFQKD</sequence>
<dbReference type="EMBL" id="JAUIZM010000005">
    <property type="protein sequence ID" value="KAK1385529.1"/>
    <property type="molecule type" value="Genomic_DNA"/>
</dbReference>
<dbReference type="InterPro" id="IPR008906">
    <property type="entry name" value="HATC_C_dom"/>
</dbReference>
<dbReference type="Pfam" id="PF05699">
    <property type="entry name" value="Dimer_Tnp_hAT"/>
    <property type="match status" value="1"/>
</dbReference>
<evidence type="ECO:0000313" key="5">
    <source>
        <dbReference type="Proteomes" id="UP001237642"/>
    </source>
</evidence>
<organism evidence="4 5">
    <name type="scientific">Heracleum sosnowskyi</name>
    <dbReference type="NCBI Taxonomy" id="360622"/>
    <lineage>
        <taxon>Eukaryota</taxon>
        <taxon>Viridiplantae</taxon>
        <taxon>Streptophyta</taxon>
        <taxon>Embryophyta</taxon>
        <taxon>Tracheophyta</taxon>
        <taxon>Spermatophyta</taxon>
        <taxon>Magnoliopsida</taxon>
        <taxon>eudicotyledons</taxon>
        <taxon>Gunneridae</taxon>
        <taxon>Pentapetalae</taxon>
        <taxon>asterids</taxon>
        <taxon>campanulids</taxon>
        <taxon>Apiales</taxon>
        <taxon>Apiaceae</taxon>
        <taxon>Apioideae</taxon>
        <taxon>apioid superclade</taxon>
        <taxon>Tordylieae</taxon>
        <taxon>Tordyliinae</taxon>
        <taxon>Heracleum</taxon>
    </lineage>
</organism>
<evidence type="ECO:0000259" key="2">
    <source>
        <dbReference type="Pfam" id="PF05699"/>
    </source>
</evidence>
<reference evidence="4" key="1">
    <citation type="submission" date="2023-02" db="EMBL/GenBank/DDBJ databases">
        <title>Genome of toxic invasive species Heracleum sosnowskyi carries increased number of genes despite the absence of recent whole-genome duplications.</title>
        <authorList>
            <person name="Schelkunov M."/>
            <person name="Shtratnikova V."/>
            <person name="Makarenko M."/>
            <person name="Klepikova A."/>
            <person name="Omelchenko D."/>
            <person name="Novikova G."/>
            <person name="Obukhova E."/>
            <person name="Bogdanov V."/>
            <person name="Penin A."/>
            <person name="Logacheva M."/>
        </authorList>
    </citation>
    <scope>NUCLEOTIDE SEQUENCE</scope>
    <source>
        <strain evidence="4">Hsosn_3</strain>
        <tissue evidence="4">Leaf</tissue>
    </source>
</reference>
<feature type="domain" description="hAT-like transposase RNase-H fold" evidence="3">
    <location>
        <begin position="337"/>
        <end position="432"/>
    </location>
</feature>
<dbReference type="AlphaFoldDB" id="A0AAD8IID4"/>
<keyword evidence="5" id="KW-1185">Reference proteome</keyword>
<feature type="domain" description="HAT C-terminal dimerisation" evidence="2">
    <location>
        <begin position="506"/>
        <end position="587"/>
    </location>
</feature>
<evidence type="ECO:0000256" key="1">
    <source>
        <dbReference type="SAM" id="MobiDB-lite"/>
    </source>
</evidence>
<dbReference type="Pfam" id="PF14372">
    <property type="entry name" value="hAT-like_RNase-H"/>
    <property type="match status" value="1"/>
</dbReference>
<comment type="caution">
    <text evidence="4">The sequence shown here is derived from an EMBL/GenBank/DDBJ whole genome shotgun (WGS) entry which is preliminary data.</text>
</comment>
<feature type="region of interest" description="Disordered" evidence="1">
    <location>
        <begin position="438"/>
        <end position="472"/>
    </location>
</feature>
<dbReference type="GO" id="GO:0003677">
    <property type="term" value="F:DNA binding"/>
    <property type="evidence" value="ECO:0007669"/>
    <property type="project" value="InterPro"/>
</dbReference>
<accession>A0AAD8IID4</accession>
<dbReference type="InterPro" id="IPR025525">
    <property type="entry name" value="hAT-like_transposase_RNase-H"/>
</dbReference>
<dbReference type="PANTHER" id="PTHR23272:SF135">
    <property type="entry name" value="ZINC FINGER BED DOMAIN-CONTAINING PROTEIN DAYSLEEPER-LIKE"/>
    <property type="match status" value="1"/>
</dbReference>
<evidence type="ECO:0000313" key="4">
    <source>
        <dbReference type="EMBL" id="KAK1385529.1"/>
    </source>
</evidence>
<name>A0AAD8IID4_9APIA</name>
<evidence type="ECO:0008006" key="6">
    <source>
        <dbReference type="Google" id="ProtNLM"/>
    </source>
</evidence>